<reference evidence="1 2" key="1">
    <citation type="submission" date="2017-12" db="EMBL/GenBank/DDBJ databases">
        <title>Sequencing the genomes of 1000 Actinobacteria strains.</title>
        <authorList>
            <person name="Klenk H.-P."/>
        </authorList>
    </citation>
    <scope>NUCLEOTIDE SEQUENCE [LARGE SCALE GENOMIC DNA]</scope>
    <source>
        <strain evidence="1 2">DSM 44489</strain>
    </source>
</reference>
<dbReference type="OrthoDB" id="9773233at2"/>
<dbReference type="SUPFAM" id="SSF51905">
    <property type="entry name" value="FAD/NAD(P)-binding domain"/>
    <property type="match status" value="1"/>
</dbReference>
<evidence type="ECO:0000313" key="1">
    <source>
        <dbReference type="EMBL" id="PKV81861.1"/>
    </source>
</evidence>
<protein>
    <recommendedName>
        <fullName evidence="3">Pyridine nucleotide-disulfide oxidoreductase</fullName>
    </recommendedName>
</protein>
<evidence type="ECO:0008006" key="3">
    <source>
        <dbReference type="Google" id="ProtNLM"/>
    </source>
</evidence>
<accession>A0A2N3VJS3</accession>
<organism evidence="1 2">
    <name type="scientific">Nocardia fluminea</name>
    <dbReference type="NCBI Taxonomy" id="134984"/>
    <lineage>
        <taxon>Bacteria</taxon>
        <taxon>Bacillati</taxon>
        <taxon>Actinomycetota</taxon>
        <taxon>Actinomycetes</taxon>
        <taxon>Mycobacteriales</taxon>
        <taxon>Nocardiaceae</taxon>
        <taxon>Nocardia</taxon>
    </lineage>
</organism>
<dbReference type="AlphaFoldDB" id="A0A2N3VJS3"/>
<dbReference type="Gene3D" id="3.50.50.60">
    <property type="entry name" value="FAD/NAD(P)-binding domain"/>
    <property type="match status" value="1"/>
</dbReference>
<dbReference type="Proteomes" id="UP000233766">
    <property type="component" value="Unassembled WGS sequence"/>
</dbReference>
<dbReference type="EMBL" id="PJMW01000002">
    <property type="protein sequence ID" value="PKV81861.1"/>
    <property type="molecule type" value="Genomic_DNA"/>
</dbReference>
<proteinExistence type="predicted"/>
<dbReference type="InterPro" id="IPR036188">
    <property type="entry name" value="FAD/NAD-bd_sf"/>
</dbReference>
<gene>
    <name evidence="1" type="ORF">ATK86_6333</name>
</gene>
<comment type="caution">
    <text evidence="1">The sequence shown here is derived from an EMBL/GenBank/DDBJ whole genome shotgun (WGS) entry which is preliminary data.</text>
</comment>
<sequence>MTDIAAPAETSVRVERCDVCIVGAGIAGVNALFVASRYLSRSQKIILVDRRERSGGMWVDTYAYVRLHQPHGLFTAGNIEWTLGRDRSYLATKDEVLAHFEHCLEVVGQRVQVDEYFGWALESHEESDGIVRLTCTSSDGRVMVVETTQLIKAGGFGVVPNEPLELSSERVASVSPDFCDMRGDEMRASDTPVWIVGGGKTAMDTAHTLITEYPGREVNLVAGSGTFFSDRDRLFPVGGRRWWGGTPATHIFTELGRRFDGTNETDVAHWLRTTYGTWLTPTTGNYLLGLLSGSENKTIADGLNELIMDHVVDAVDRDGETDLVFRSGSAKTIQPGSWIVNCTGYILRGDPPPPYEPYVSDSGAIISLQPRSATFHLTSYMGYFLTHLLFLDKLREVPLYELDALDLRKKSNAALPYVLGTLAVHNLSLVVDSIPSRALLDCGIDLDRWYPLPRRMIATTRFLLTHRRGRAHLRHTLDTVRTRFDVRCGPLGP</sequence>
<evidence type="ECO:0000313" key="2">
    <source>
        <dbReference type="Proteomes" id="UP000233766"/>
    </source>
</evidence>
<dbReference type="RefSeq" id="WP_101467505.1">
    <property type="nucleotide sequence ID" value="NZ_PJMW01000002.1"/>
</dbReference>
<name>A0A2N3VJS3_9NOCA</name>
<keyword evidence="2" id="KW-1185">Reference proteome</keyword>